<dbReference type="PANTHER" id="PTHR45898">
    <property type="entry name" value="TOM1-LIKE PROTEIN"/>
    <property type="match status" value="1"/>
</dbReference>
<dbReference type="InterPro" id="IPR002014">
    <property type="entry name" value="VHS_dom"/>
</dbReference>
<accession>A0AAV8GF56</accession>
<sequence>MASGLVKMATNDKLKETDWAKNIEICELVSHDLGKAKDVIKSIKKRLQHKSPNTQLYAVMLLEMLMNNFGENIHKLVVENAILPILVKIVKKKTNDPVRERIFLLLDATQTAVGGAKGKFPEYYAAYYDLVVAGVEFANRPRVTVTELQPLPAQRKIPSHPATATTTEDNSLSQRLLNDPPPMQANNLQNAPDSSIIKKATSVLEILRDVLSSIDTKHPEGAMDEFVLDLVEQCSFQKQRVMHLVMTSRDEKAVTEAIELNEELHKVLLRHDSLLSLGPTSTATSFINNSVDNNTNQHEEEDAESLYKRLRKGKALSVDYTDESIRHPFGSITEEMLRRPLIRPLKIQPDPKPDPEPKPTGPAFSIPPPPAKHVERERFFREKSSDHAIAGLPGQMQGLSLHSRDGSSSCSGSTDYGD</sequence>
<dbReference type="GO" id="GO:0043328">
    <property type="term" value="P:protein transport to vacuole involved in ubiquitin-dependent protein catabolic process via the multivesicular body sorting pathway"/>
    <property type="evidence" value="ECO:0007669"/>
    <property type="project" value="InterPro"/>
</dbReference>
<evidence type="ECO:0000256" key="1">
    <source>
        <dbReference type="ARBA" id="ARBA00004170"/>
    </source>
</evidence>
<evidence type="ECO:0000256" key="4">
    <source>
        <dbReference type="ARBA" id="ARBA00022927"/>
    </source>
</evidence>
<feature type="compositionally biased region" description="Basic and acidic residues" evidence="6">
    <location>
        <begin position="372"/>
        <end position="386"/>
    </location>
</feature>
<feature type="compositionally biased region" description="Polar residues" evidence="6">
    <location>
        <begin position="162"/>
        <end position="176"/>
    </location>
</feature>
<dbReference type="GO" id="GO:0035091">
    <property type="term" value="F:phosphatidylinositol binding"/>
    <property type="evidence" value="ECO:0007669"/>
    <property type="project" value="InterPro"/>
</dbReference>
<dbReference type="PROSITE" id="PS50179">
    <property type="entry name" value="VHS"/>
    <property type="match status" value="1"/>
</dbReference>
<feature type="domain" description="GAT" evidence="8">
    <location>
        <begin position="188"/>
        <end position="276"/>
    </location>
</feature>
<feature type="compositionally biased region" description="Low complexity" evidence="6">
    <location>
        <begin position="406"/>
        <end position="418"/>
    </location>
</feature>
<proteinExistence type="inferred from homology"/>
<keyword evidence="3" id="KW-0813">Transport</keyword>
<dbReference type="InterPro" id="IPR004152">
    <property type="entry name" value="GAT_dom"/>
</dbReference>
<evidence type="ECO:0000259" key="8">
    <source>
        <dbReference type="PROSITE" id="PS50909"/>
    </source>
</evidence>
<comment type="subcellular location">
    <subcellularLocation>
        <location evidence="1">Membrane</location>
        <topology evidence="1">Peripheral membrane protein</topology>
    </subcellularLocation>
</comment>
<dbReference type="SMART" id="SM00288">
    <property type="entry name" value="VHS"/>
    <property type="match status" value="1"/>
</dbReference>
<dbReference type="SUPFAM" id="SSF89009">
    <property type="entry name" value="GAT-like domain"/>
    <property type="match status" value="1"/>
</dbReference>
<evidence type="ECO:0000259" key="7">
    <source>
        <dbReference type="PROSITE" id="PS50179"/>
    </source>
</evidence>
<dbReference type="GO" id="GO:0016020">
    <property type="term" value="C:membrane"/>
    <property type="evidence" value="ECO:0007669"/>
    <property type="project" value="UniProtKB-SubCell"/>
</dbReference>
<gene>
    <name evidence="9" type="ORF">LUZ62_014841</name>
</gene>
<name>A0AAV8GF56_9POAL</name>
<dbReference type="Gene3D" id="1.25.40.90">
    <property type="match status" value="1"/>
</dbReference>
<evidence type="ECO:0000313" key="10">
    <source>
        <dbReference type="Proteomes" id="UP001140206"/>
    </source>
</evidence>
<keyword evidence="4" id="KW-0653">Protein transport</keyword>
<dbReference type="EMBL" id="JAMFTS010000001">
    <property type="protein sequence ID" value="KAJ4802275.1"/>
    <property type="molecule type" value="Genomic_DNA"/>
</dbReference>
<dbReference type="CDD" id="cd03561">
    <property type="entry name" value="VHS"/>
    <property type="match status" value="1"/>
</dbReference>
<dbReference type="CDD" id="cd14231">
    <property type="entry name" value="GAT_GGA-like_plant"/>
    <property type="match status" value="1"/>
</dbReference>
<dbReference type="PROSITE" id="PS50909">
    <property type="entry name" value="GAT"/>
    <property type="match status" value="1"/>
</dbReference>
<dbReference type="GO" id="GO:0005737">
    <property type="term" value="C:cytoplasm"/>
    <property type="evidence" value="ECO:0007669"/>
    <property type="project" value="UniProtKB-ARBA"/>
</dbReference>
<evidence type="ECO:0000256" key="2">
    <source>
        <dbReference type="ARBA" id="ARBA00007708"/>
    </source>
</evidence>
<keyword evidence="5" id="KW-0472">Membrane</keyword>
<evidence type="ECO:0000256" key="5">
    <source>
        <dbReference type="ARBA" id="ARBA00023136"/>
    </source>
</evidence>
<dbReference type="Pfam" id="PF03127">
    <property type="entry name" value="GAT"/>
    <property type="match status" value="1"/>
</dbReference>
<dbReference type="GO" id="GO:0043130">
    <property type="term" value="F:ubiquitin binding"/>
    <property type="evidence" value="ECO:0007669"/>
    <property type="project" value="InterPro"/>
</dbReference>
<dbReference type="Pfam" id="PF00790">
    <property type="entry name" value="VHS"/>
    <property type="match status" value="1"/>
</dbReference>
<feature type="domain" description="VHS" evidence="7">
    <location>
        <begin position="9"/>
        <end position="138"/>
    </location>
</feature>
<comment type="caution">
    <text evidence="9">The sequence shown here is derived from an EMBL/GenBank/DDBJ whole genome shotgun (WGS) entry which is preliminary data.</text>
</comment>
<dbReference type="AlphaFoldDB" id="A0AAV8GF56"/>
<dbReference type="InterPro" id="IPR044836">
    <property type="entry name" value="TOL_plant"/>
</dbReference>
<evidence type="ECO:0000256" key="6">
    <source>
        <dbReference type="SAM" id="MobiDB-lite"/>
    </source>
</evidence>
<protein>
    <submittedName>
        <fullName evidence="9">Target of Myb protein 1</fullName>
    </submittedName>
</protein>
<feature type="region of interest" description="Disordered" evidence="6">
    <location>
        <begin position="344"/>
        <end position="418"/>
    </location>
</feature>
<dbReference type="InterPro" id="IPR038425">
    <property type="entry name" value="GAT_sf"/>
</dbReference>
<dbReference type="SUPFAM" id="SSF48464">
    <property type="entry name" value="ENTH/VHS domain"/>
    <property type="match status" value="1"/>
</dbReference>
<organism evidence="9 10">
    <name type="scientific">Rhynchospora pubera</name>
    <dbReference type="NCBI Taxonomy" id="906938"/>
    <lineage>
        <taxon>Eukaryota</taxon>
        <taxon>Viridiplantae</taxon>
        <taxon>Streptophyta</taxon>
        <taxon>Embryophyta</taxon>
        <taxon>Tracheophyta</taxon>
        <taxon>Spermatophyta</taxon>
        <taxon>Magnoliopsida</taxon>
        <taxon>Liliopsida</taxon>
        <taxon>Poales</taxon>
        <taxon>Cyperaceae</taxon>
        <taxon>Cyperoideae</taxon>
        <taxon>Rhynchosporeae</taxon>
        <taxon>Rhynchospora</taxon>
    </lineage>
</organism>
<evidence type="ECO:0000313" key="9">
    <source>
        <dbReference type="EMBL" id="KAJ4802275.1"/>
    </source>
</evidence>
<dbReference type="Gene3D" id="1.20.58.160">
    <property type="match status" value="1"/>
</dbReference>
<comment type="similarity">
    <text evidence="2">Belongs to the TOM1 family.</text>
</comment>
<dbReference type="Proteomes" id="UP001140206">
    <property type="component" value="Chromosome 1"/>
</dbReference>
<feature type="region of interest" description="Disordered" evidence="6">
    <location>
        <begin position="150"/>
        <end position="185"/>
    </location>
</feature>
<dbReference type="PANTHER" id="PTHR45898:SF3">
    <property type="entry name" value="TOM1-LIKE PROTEIN 5"/>
    <property type="match status" value="1"/>
</dbReference>
<keyword evidence="10" id="KW-1185">Reference proteome</keyword>
<dbReference type="InterPro" id="IPR008942">
    <property type="entry name" value="ENTH_VHS"/>
</dbReference>
<evidence type="ECO:0000256" key="3">
    <source>
        <dbReference type="ARBA" id="ARBA00022448"/>
    </source>
</evidence>
<reference evidence="9" key="1">
    <citation type="submission" date="2022-08" db="EMBL/GenBank/DDBJ databases">
        <authorList>
            <person name="Marques A."/>
        </authorList>
    </citation>
    <scope>NUCLEOTIDE SEQUENCE</scope>
    <source>
        <strain evidence="9">RhyPub2mFocal</strain>
        <tissue evidence="9">Leaves</tissue>
    </source>
</reference>